<accession>A0A183T1Y9</accession>
<feature type="region of interest" description="Disordered" evidence="1">
    <location>
        <begin position="420"/>
        <end position="456"/>
    </location>
</feature>
<gene>
    <name evidence="2" type="ORF">SSLN_LOCUS10487</name>
</gene>
<feature type="compositionally biased region" description="Basic and acidic residues" evidence="1">
    <location>
        <begin position="711"/>
        <end position="745"/>
    </location>
</feature>
<feature type="compositionally biased region" description="Basic and acidic residues" evidence="1">
    <location>
        <begin position="558"/>
        <end position="571"/>
    </location>
</feature>
<dbReference type="OrthoDB" id="6271159at2759"/>
<feature type="compositionally biased region" description="Polar residues" evidence="1">
    <location>
        <begin position="380"/>
        <end position="401"/>
    </location>
</feature>
<feature type="compositionally biased region" description="Basic and acidic residues" evidence="1">
    <location>
        <begin position="762"/>
        <end position="772"/>
    </location>
</feature>
<evidence type="ECO:0000313" key="4">
    <source>
        <dbReference type="WBParaSite" id="SSLN_0001089201-mRNA-1"/>
    </source>
</evidence>
<organism evidence="4">
    <name type="scientific">Schistocephalus solidus</name>
    <name type="common">Tapeworm</name>
    <dbReference type="NCBI Taxonomy" id="70667"/>
    <lineage>
        <taxon>Eukaryota</taxon>
        <taxon>Metazoa</taxon>
        <taxon>Spiralia</taxon>
        <taxon>Lophotrochozoa</taxon>
        <taxon>Platyhelminthes</taxon>
        <taxon>Cestoda</taxon>
        <taxon>Eucestoda</taxon>
        <taxon>Diphyllobothriidea</taxon>
        <taxon>Diphyllobothriidae</taxon>
        <taxon>Schistocephalus</taxon>
    </lineage>
</organism>
<feature type="region of interest" description="Disordered" evidence="1">
    <location>
        <begin position="251"/>
        <end position="362"/>
    </location>
</feature>
<proteinExistence type="predicted"/>
<name>A0A183T1Y9_SCHSO</name>
<evidence type="ECO:0000313" key="3">
    <source>
        <dbReference type="Proteomes" id="UP000275846"/>
    </source>
</evidence>
<dbReference type="WBParaSite" id="SSLN_0001089201-mRNA-1">
    <property type="protein sequence ID" value="SSLN_0001089201-mRNA-1"/>
    <property type="gene ID" value="SSLN_0001089201"/>
</dbReference>
<dbReference type="AlphaFoldDB" id="A0A183T1Y9"/>
<feature type="region of interest" description="Disordered" evidence="1">
    <location>
        <begin position="88"/>
        <end position="115"/>
    </location>
</feature>
<keyword evidence="3" id="KW-1185">Reference proteome</keyword>
<feature type="compositionally biased region" description="Basic residues" evidence="1">
    <location>
        <begin position="94"/>
        <end position="103"/>
    </location>
</feature>
<feature type="region of interest" description="Disordered" evidence="1">
    <location>
        <begin position="499"/>
        <end position="606"/>
    </location>
</feature>
<feature type="compositionally biased region" description="Polar residues" evidence="1">
    <location>
        <begin position="426"/>
        <end position="435"/>
    </location>
</feature>
<dbReference type="EMBL" id="UYSU01035906">
    <property type="protein sequence ID" value="VDL96872.1"/>
    <property type="molecule type" value="Genomic_DNA"/>
</dbReference>
<feature type="region of interest" description="Disordered" evidence="1">
    <location>
        <begin position="705"/>
        <end position="782"/>
    </location>
</feature>
<sequence>MELHLGASDPIQPNIEQAIALVPPDDVEVTRISAAVKGLCKHENQLHIRLHLPGLRKPANELKLGKSSTGSKWTSRFLACVRARDDQLPASQARSRKGSSLRQKKPDAISVRATDPHEEFLQESKNGEWIRAPDIQQPSNGQIWLRATGLRIYLLVLVCATESYPQSDEGEVDRSSRASLSSMLQSSEGSVSSASFGAIFPYSYFYWESRKLMRKFDIQRSKMTVVDDYIHLLLVPLGNAVWTDEDLQSIQQSAESTRVPETGETEDTTTGHNRSAQFKDTKEDEGAAEPADVSEQPCVEQNERNMCTESITTEAKPDTKESARLVLDQASSKEEAKASSDNVNTSIHPDLQTAEPETPGSKALSASNVALQSGVCGDQAVSQDVQDPTTTSNAQQASSEKFSPPAVRCVSRQTSPVFCGGDRSDSASFNQSLNLKDNGLSEKDSRQNRNCHRSTGQLLKSRIPMITRVRPKIADKAVGNEESEEENTMRMTMMPGSMAASSSTRHRVSSRIPFLKRSTLHRVPGDPSNLESNAQIPPLPSDARSRSPRQSRAAKCVPADREVCALTERSRPLRKPRKKAERTDDEDGEPVANRDAKMTARRRRTKYRTRTLETADFSRELHGLDVIRSKLENMTDDQWNRVLAILSGNTGDGSPPSLPPHPDPPILKDSEVISPWPRRPRGFSPACIERAAEYNDIEPPRGLVRKRERRRNGVGEGTHRNRVHEEGAERREEQYEGIRPDREHANCSMPSVDLLLAQKPPHPQEQHPVRRTRDVHRRRERAEGDLPNYFYRARTEMQAEKIFGKH</sequence>
<reference evidence="2 3" key="2">
    <citation type="submission" date="2018-11" db="EMBL/GenBank/DDBJ databases">
        <authorList>
            <consortium name="Pathogen Informatics"/>
        </authorList>
    </citation>
    <scope>NUCLEOTIDE SEQUENCE [LARGE SCALE GENOMIC DNA]</scope>
    <source>
        <strain evidence="2 3">NST_G2</strain>
    </source>
</reference>
<feature type="region of interest" description="Disordered" evidence="1">
    <location>
        <begin position="380"/>
        <end position="408"/>
    </location>
</feature>
<protein>
    <submittedName>
        <fullName evidence="4">Myb-like domain-containing protein</fullName>
    </submittedName>
</protein>
<evidence type="ECO:0000313" key="2">
    <source>
        <dbReference type="EMBL" id="VDL96872.1"/>
    </source>
</evidence>
<evidence type="ECO:0000256" key="1">
    <source>
        <dbReference type="SAM" id="MobiDB-lite"/>
    </source>
</evidence>
<reference evidence="4" key="1">
    <citation type="submission" date="2016-06" db="UniProtKB">
        <authorList>
            <consortium name="WormBaseParasite"/>
        </authorList>
    </citation>
    <scope>IDENTIFICATION</scope>
</reference>
<feature type="compositionally biased region" description="Polar residues" evidence="1">
    <location>
        <begin position="304"/>
        <end position="313"/>
    </location>
</feature>
<dbReference type="Proteomes" id="UP000275846">
    <property type="component" value="Unassembled WGS sequence"/>
</dbReference>